<organism evidence="15">
    <name type="scientific">Candida tenuis (strain ATCC 10573 / BCRC 21748 / CBS 615 / JCM 9827 / NBRC 10315 / NRRL Y-1498 / VKM Y-70)</name>
    <name type="common">Yeast</name>
    <name type="synonym">Yamadazyma tenuis</name>
    <dbReference type="NCBI Taxonomy" id="590646"/>
    <lineage>
        <taxon>Eukaryota</taxon>
        <taxon>Fungi</taxon>
        <taxon>Dikarya</taxon>
        <taxon>Ascomycota</taxon>
        <taxon>Saccharomycotina</taxon>
        <taxon>Pichiomycetes</taxon>
        <taxon>Debaryomycetaceae</taxon>
        <taxon>Yamadazyma</taxon>
    </lineage>
</organism>
<comment type="similarity">
    <text evidence="8">Belongs to the TRAFAC class myosin-kinesin ATPase superfamily. Kinesin family. KIN-5/BimC subfamily.</text>
</comment>
<dbReference type="InterPro" id="IPR001752">
    <property type="entry name" value="Kinesin_motor_dom"/>
</dbReference>
<dbReference type="GO" id="GO:0005634">
    <property type="term" value="C:nucleus"/>
    <property type="evidence" value="ECO:0007669"/>
    <property type="project" value="TreeGrafter"/>
</dbReference>
<feature type="region of interest" description="Disordered" evidence="12">
    <location>
        <begin position="734"/>
        <end position="785"/>
    </location>
</feature>
<dbReference type="InterPro" id="IPR027417">
    <property type="entry name" value="P-loop_NTPase"/>
</dbReference>
<dbReference type="GO" id="GO:0005876">
    <property type="term" value="C:spindle microtubule"/>
    <property type="evidence" value="ECO:0007669"/>
    <property type="project" value="TreeGrafter"/>
</dbReference>
<dbReference type="OrthoDB" id="3176171at2759"/>
<dbReference type="InterPro" id="IPR019821">
    <property type="entry name" value="Kinesin_motor_CS"/>
</dbReference>
<evidence type="ECO:0000256" key="8">
    <source>
        <dbReference type="ARBA" id="ARBA00034704"/>
    </source>
</evidence>
<dbReference type="GO" id="GO:0005524">
    <property type="term" value="F:ATP binding"/>
    <property type="evidence" value="ECO:0007669"/>
    <property type="project" value="UniProtKB-UniRule"/>
</dbReference>
<dbReference type="GO" id="GO:0007018">
    <property type="term" value="P:microtubule-based movement"/>
    <property type="evidence" value="ECO:0007669"/>
    <property type="project" value="InterPro"/>
</dbReference>
<dbReference type="GO" id="GO:0008017">
    <property type="term" value="F:microtubule binding"/>
    <property type="evidence" value="ECO:0007669"/>
    <property type="project" value="InterPro"/>
</dbReference>
<dbReference type="Gene3D" id="3.40.850.10">
    <property type="entry name" value="Kinesin motor domain"/>
    <property type="match status" value="1"/>
</dbReference>
<evidence type="ECO:0000313" key="14">
    <source>
        <dbReference type="EMBL" id="EGV61971.1"/>
    </source>
</evidence>
<keyword evidence="4 9" id="KW-0547">Nucleotide-binding</keyword>
<evidence type="ECO:0000256" key="12">
    <source>
        <dbReference type="SAM" id="MobiDB-lite"/>
    </source>
</evidence>
<dbReference type="SMART" id="SM00129">
    <property type="entry name" value="KISc"/>
    <property type="match status" value="1"/>
</dbReference>
<evidence type="ECO:0000313" key="15">
    <source>
        <dbReference type="Proteomes" id="UP000000707"/>
    </source>
</evidence>
<dbReference type="InterPro" id="IPR047149">
    <property type="entry name" value="KIF11-like"/>
</dbReference>
<keyword evidence="5 9" id="KW-0067">ATP-binding</keyword>
<feature type="coiled-coil region" evidence="11">
    <location>
        <begin position="394"/>
        <end position="472"/>
    </location>
</feature>
<evidence type="ECO:0000256" key="1">
    <source>
        <dbReference type="ARBA" id="ARBA00004245"/>
    </source>
</evidence>
<dbReference type="Pfam" id="PF00225">
    <property type="entry name" value="Kinesin"/>
    <property type="match status" value="1"/>
</dbReference>
<dbReference type="SUPFAM" id="SSF52540">
    <property type="entry name" value="P-loop containing nucleoside triphosphate hydrolases"/>
    <property type="match status" value="1"/>
</dbReference>
<dbReference type="PRINTS" id="PR00380">
    <property type="entry name" value="KINESINHEAVY"/>
</dbReference>
<dbReference type="GO" id="GO:0000073">
    <property type="term" value="P:initial mitotic spindle pole body separation"/>
    <property type="evidence" value="ECO:0007669"/>
    <property type="project" value="TreeGrafter"/>
</dbReference>
<dbReference type="InterPro" id="IPR036961">
    <property type="entry name" value="Kinesin_motor_dom_sf"/>
</dbReference>
<name>G3B9U4_CANTC</name>
<dbReference type="GO" id="GO:0072686">
    <property type="term" value="C:mitotic spindle"/>
    <property type="evidence" value="ECO:0007669"/>
    <property type="project" value="TreeGrafter"/>
</dbReference>
<keyword evidence="2" id="KW-0963">Cytoplasm</keyword>
<accession>G3B9U4</accession>
<dbReference type="eggNOG" id="KOG0243">
    <property type="taxonomic scope" value="Eukaryota"/>
</dbReference>
<keyword evidence="7" id="KW-0206">Cytoskeleton</keyword>
<dbReference type="PROSITE" id="PS00411">
    <property type="entry name" value="KINESIN_MOTOR_1"/>
    <property type="match status" value="1"/>
</dbReference>
<keyword evidence="15" id="KW-1185">Reference proteome</keyword>
<feature type="binding site" evidence="9">
    <location>
        <begin position="102"/>
        <end position="109"/>
    </location>
    <ligand>
        <name>ATP</name>
        <dbReference type="ChEBI" id="CHEBI:30616"/>
    </ligand>
</feature>
<dbReference type="EMBL" id="GL996527">
    <property type="protein sequence ID" value="EGV61971.1"/>
    <property type="molecule type" value="Genomic_DNA"/>
</dbReference>
<comment type="subcellular location">
    <subcellularLocation>
        <location evidence="1">Cytoplasm</location>
        <location evidence="1">Cytoskeleton</location>
    </subcellularLocation>
</comment>
<dbReference type="AlphaFoldDB" id="G3B9U4"/>
<keyword evidence="6 9" id="KW-0505">Motor protein</keyword>
<dbReference type="HOGENOM" id="CLU_001485_33_3_1"/>
<evidence type="ECO:0000256" key="11">
    <source>
        <dbReference type="SAM" id="Coils"/>
    </source>
</evidence>
<keyword evidence="11" id="KW-0175">Coiled coil</keyword>
<dbReference type="Proteomes" id="UP000000707">
    <property type="component" value="Unassembled WGS sequence"/>
</dbReference>
<dbReference type="STRING" id="590646.G3B9U4"/>
<evidence type="ECO:0000256" key="7">
    <source>
        <dbReference type="ARBA" id="ARBA00023212"/>
    </source>
</evidence>
<keyword evidence="3 10" id="KW-0493">Microtubule</keyword>
<proteinExistence type="inferred from homology"/>
<gene>
    <name evidence="14" type="ORF">CANTEDRAFT_135903</name>
</gene>
<evidence type="ECO:0000256" key="2">
    <source>
        <dbReference type="ARBA" id="ARBA00022490"/>
    </source>
</evidence>
<dbReference type="PROSITE" id="PS50067">
    <property type="entry name" value="KINESIN_MOTOR_2"/>
    <property type="match status" value="1"/>
</dbReference>
<feature type="coiled-coil region" evidence="11">
    <location>
        <begin position="530"/>
        <end position="557"/>
    </location>
</feature>
<sequence>MSNIQVVVRCRERNQREVKAKSQVVVELASEQYSISQPTITINPCQNSQISQKILNSLDSKTYTFDQVYGPLADQELVFKKAVNPIFKEFLNGFNVSILAYGQTGTGKTYTMCGKTEIHNKTPIEIDKHSGIIPRVLCELFSHLNSNNDDYFIKCSFIELYNENLRDLLNDDVDDSNFGTNPGASSNNKKGLKIFENRNGNSGIYIQNLTEVNINSLNSGFRLLNKGINKRKVASTKLNDFSSRSHTVFTINLYKKDPNDSETIKHSKINLVDLAGSENVSKSGSINQRAKEAGSINQSLLTLGRVITSLSEKSLHGNDVNLNHIPYRESKLTRLLQDSIGGKTKTLLISTISPAKINLEETLSTLDYSLKVKNIENKPQLGQDFDLIMKQILIKDLSNEIIKLNKDLISTRSRNGIYMDENNYNSLLEENASNKNELTELKSKARILSSKVQKLEDEIKFKEIEEASLKHSDSEDCLNLIRSITNSLALMKANFNNNFNQISEDIDESLKSLPNILNDLMKNLSNDELFNKFKNNQNELNNKLKNLNDQFQNHLVSYYNDLDVSGMIEQFFKESVENQVKELQQSFMLDLNKVFNSQHSSLNSLYKDSFNKFTNTLISGSFNNVQQESKNWNSHSNEVYKKITSNMSDYQSNIKNSHIFNQDRLLNASTNVKNSLTNCINPTLDAFTKGFTNDVNKLMNETPKIHNMVNSSIGHLTSNNDKFQQIDNLLGSDNKISPLKANDQKLNRSPSKTPNKHMSAASKIPTLKDKENGEVIHNLKKRKLE</sequence>
<dbReference type="GO" id="GO:0008574">
    <property type="term" value="F:plus-end-directed microtubule motor activity"/>
    <property type="evidence" value="ECO:0007669"/>
    <property type="project" value="TreeGrafter"/>
</dbReference>
<reference evidence="14 15" key="1">
    <citation type="journal article" date="2011" name="Proc. Natl. Acad. Sci. U.S.A.">
        <title>Comparative genomics of xylose-fermenting fungi for enhanced biofuel production.</title>
        <authorList>
            <person name="Wohlbach D.J."/>
            <person name="Kuo A."/>
            <person name="Sato T.K."/>
            <person name="Potts K.M."/>
            <person name="Salamov A.A."/>
            <person name="LaButti K.M."/>
            <person name="Sun H."/>
            <person name="Clum A."/>
            <person name="Pangilinan J.L."/>
            <person name="Lindquist E.A."/>
            <person name="Lucas S."/>
            <person name="Lapidus A."/>
            <person name="Jin M."/>
            <person name="Gunawan C."/>
            <person name="Balan V."/>
            <person name="Dale B.E."/>
            <person name="Jeffries T.W."/>
            <person name="Zinkel R."/>
            <person name="Barry K.W."/>
            <person name="Grigoriev I.V."/>
            <person name="Gasch A.P."/>
        </authorList>
    </citation>
    <scope>NUCLEOTIDE SEQUENCE [LARGE SCALE GENOMIC DNA]</scope>
    <source>
        <strain evidence="15">ATCC 10573 / BCRC 21748 / CBS 615 / JCM 9827 / NBRC 10315 / NRRL Y-1498 / VKM Y-70</strain>
    </source>
</reference>
<evidence type="ECO:0000256" key="6">
    <source>
        <dbReference type="ARBA" id="ARBA00023175"/>
    </source>
</evidence>
<evidence type="ECO:0000256" key="4">
    <source>
        <dbReference type="ARBA" id="ARBA00022741"/>
    </source>
</evidence>
<evidence type="ECO:0000256" key="5">
    <source>
        <dbReference type="ARBA" id="ARBA00022840"/>
    </source>
</evidence>
<dbReference type="PANTHER" id="PTHR47970">
    <property type="entry name" value="KINESIN-LIKE PROTEIN KIF11"/>
    <property type="match status" value="1"/>
</dbReference>
<evidence type="ECO:0000256" key="3">
    <source>
        <dbReference type="ARBA" id="ARBA00022701"/>
    </source>
</evidence>
<dbReference type="PANTHER" id="PTHR47970:SF12">
    <property type="entry name" value="KINESIN FAMILY MEMBER 11"/>
    <property type="match status" value="1"/>
</dbReference>
<dbReference type="FunFam" id="3.40.850.10:FF:000019">
    <property type="entry name" value="Kinesin-like protein KIN-5D"/>
    <property type="match status" value="1"/>
</dbReference>
<evidence type="ECO:0000256" key="10">
    <source>
        <dbReference type="RuleBase" id="RU000394"/>
    </source>
</evidence>
<feature type="domain" description="Kinesin motor" evidence="13">
    <location>
        <begin position="3"/>
        <end position="375"/>
    </location>
</feature>
<evidence type="ECO:0000259" key="13">
    <source>
        <dbReference type="PROSITE" id="PS50067"/>
    </source>
</evidence>
<protein>
    <recommendedName>
        <fullName evidence="10">Kinesin-like protein</fullName>
    </recommendedName>
</protein>
<evidence type="ECO:0000256" key="9">
    <source>
        <dbReference type="PROSITE-ProRule" id="PRU00283"/>
    </source>
</evidence>